<comment type="caution">
    <text evidence="2">The sequence shown here is derived from an EMBL/GenBank/DDBJ whole genome shotgun (WGS) entry which is preliminary data.</text>
</comment>
<feature type="chain" id="PRO_5046269416" evidence="1">
    <location>
        <begin position="27"/>
        <end position="194"/>
    </location>
</feature>
<reference evidence="2 3" key="1">
    <citation type="journal article" date="2021" name="Front. Microbiol.">
        <title>Aerobic Denitrification and Heterotrophic Sulfur Oxidation in the Genus Halomonas Revealed by Six Novel Species Characterizations and Genome-Based Analysis.</title>
        <authorList>
            <person name="Wang L."/>
            <person name="Shao Z."/>
        </authorList>
    </citation>
    <scope>NUCLEOTIDE SEQUENCE [LARGE SCALE GENOMIC DNA]</scope>
    <source>
        <strain evidence="2 3">MCCC 1A11058</strain>
    </source>
</reference>
<dbReference type="SUPFAM" id="SSF48452">
    <property type="entry name" value="TPR-like"/>
    <property type="match status" value="1"/>
</dbReference>
<evidence type="ECO:0000256" key="1">
    <source>
        <dbReference type="SAM" id="SignalP"/>
    </source>
</evidence>
<dbReference type="Proteomes" id="UP001320272">
    <property type="component" value="Unassembled WGS sequence"/>
</dbReference>
<name>A0ABS9AM77_9GAMM</name>
<gene>
    <name evidence="2" type="ORF">HOP59_01175</name>
</gene>
<keyword evidence="3" id="KW-1185">Reference proteome</keyword>
<evidence type="ECO:0000313" key="3">
    <source>
        <dbReference type="Proteomes" id="UP001320272"/>
    </source>
</evidence>
<dbReference type="RefSeq" id="WP_234252485.1">
    <property type="nucleotide sequence ID" value="NZ_JABFTV010000001.1"/>
</dbReference>
<keyword evidence="1" id="KW-0732">Signal</keyword>
<evidence type="ECO:0000313" key="2">
    <source>
        <dbReference type="EMBL" id="MCE8022747.1"/>
    </source>
</evidence>
<dbReference type="InterPro" id="IPR011990">
    <property type="entry name" value="TPR-like_helical_dom_sf"/>
</dbReference>
<protein>
    <submittedName>
        <fullName evidence="2">Tetratricopeptide repeat protein</fullName>
    </submittedName>
</protein>
<dbReference type="Gene3D" id="1.25.40.10">
    <property type="entry name" value="Tetratricopeptide repeat domain"/>
    <property type="match status" value="1"/>
</dbReference>
<sequence length="194" mass="21274">MNPRKIGRISLTVTALLLAAGSPASAEPPAYYQERAGAAVMEAQGDAEQLEAALAIYDEGLERHPDDTELRNSRANLLAGMGRYEEAKRDLDLLHEKGLHKEGLLLRCMLLERLAGVTDDTMACYAEVEAAYVTADELDSQPDANHVLAARLADSPEFEVLLLEWQSSGNAAQEPMLAEMLEMERGELIRQLLP</sequence>
<feature type="signal peptide" evidence="1">
    <location>
        <begin position="1"/>
        <end position="26"/>
    </location>
</feature>
<proteinExistence type="predicted"/>
<accession>A0ABS9AM77</accession>
<dbReference type="EMBL" id="JABFTV010000001">
    <property type="protein sequence ID" value="MCE8022747.1"/>
    <property type="molecule type" value="Genomic_DNA"/>
</dbReference>
<organism evidence="2 3">
    <name type="scientific">Billgrantia aerodenitrificans</name>
    <dbReference type="NCBI Taxonomy" id="2733483"/>
    <lineage>
        <taxon>Bacteria</taxon>
        <taxon>Pseudomonadati</taxon>
        <taxon>Pseudomonadota</taxon>
        <taxon>Gammaproteobacteria</taxon>
        <taxon>Oceanospirillales</taxon>
        <taxon>Halomonadaceae</taxon>
        <taxon>Billgrantia</taxon>
    </lineage>
</organism>